<accession>A0A8T1X0J2</accession>
<dbReference type="InterPro" id="IPR026350">
    <property type="entry name" value="GxxExxY"/>
</dbReference>
<dbReference type="NCBIfam" id="TIGR04256">
    <property type="entry name" value="GxxExxY"/>
    <property type="match status" value="1"/>
</dbReference>
<dbReference type="Proteomes" id="UP000693981">
    <property type="component" value="Unassembled WGS sequence"/>
</dbReference>
<dbReference type="OrthoDB" id="103153at2759"/>
<evidence type="ECO:0000313" key="2">
    <source>
        <dbReference type="EMBL" id="KAG7397998.1"/>
    </source>
</evidence>
<evidence type="ECO:0000256" key="1">
    <source>
        <dbReference type="SAM" id="MobiDB-lite"/>
    </source>
</evidence>
<reference evidence="2" key="1">
    <citation type="submission" date="2021-02" db="EMBL/GenBank/DDBJ databases">
        <authorList>
            <person name="Palmer J.M."/>
        </authorList>
    </citation>
    <scope>NUCLEOTIDE SEQUENCE</scope>
    <source>
        <strain evidence="2">SCRP23</strain>
    </source>
</reference>
<name>A0A8T1X0J2_9STRA</name>
<keyword evidence="3" id="KW-1185">Reference proteome</keyword>
<sequence length="225" mass="25392">MKTRASTIAEATKKEENNQEEEELDAIVDITKHLFKISFGGEETLAAEDVGTISTAREFEAQLPDICNEVFQVLGPYQLEATYQRALAKELTARGVSVTSEVEIPIYYKNERIATRRLDLFLQFPGDKRTVILELKALATALKTDHMKQLQFYMNHLQVEEGYLINFPHLAGFPADSTAIYKQEVLQSENGEGVSDRTTRSKTLKKDVLPHIIHVHKARGIDGQD</sequence>
<evidence type="ECO:0008006" key="4">
    <source>
        <dbReference type="Google" id="ProtNLM"/>
    </source>
</evidence>
<organism evidence="2 3">
    <name type="scientific">Phytophthora boehmeriae</name>
    <dbReference type="NCBI Taxonomy" id="109152"/>
    <lineage>
        <taxon>Eukaryota</taxon>
        <taxon>Sar</taxon>
        <taxon>Stramenopiles</taxon>
        <taxon>Oomycota</taxon>
        <taxon>Peronosporomycetes</taxon>
        <taxon>Peronosporales</taxon>
        <taxon>Peronosporaceae</taxon>
        <taxon>Phytophthora</taxon>
    </lineage>
</organism>
<gene>
    <name evidence="2" type="ORF">PHYBOEH_011830</name>
</gene>
<evidence type="ECO:0000313" key="3">
    <source>
        <dbReference type="Proteomes" id="UP000693981"/>
    </source>
</evidence>
<comment type="caution">
    <text evidence="2">The sequence shown here is derived from an EMBL/GenBank/DDBJ whole genome shotgun (WGS) entry which is preliminary data.</text>
</comment>
<dbReference type="Pfam" id="PF13366">
    <property type="entry name" value="PDDEXK_3"/>
    <property type="match status" value="1"/>
</dbReference>
<feature type="region of interest" description="Disordered" evidence="1">
    <location>
        <begin position="1"/>
        <end position="20"/>
    </location>
</feature>
<proteinExistence type="predicted"/>
<dbReference type="AlphaFoldDB" id="A0A8T1X0J2"/>
<protein>
    <recommendedName>
        <fullName evidence="4">GxxExxY protein</fullName>
    </recommendedName>
</protein>
<dbReference type="EMBL" id="JAGDFL010000093">
    <property type="protein sequence ID" value="KAG7397998.1"/>
    <property type="molecule type" value="Genomic_DNA"/>
</dbReference>